<sequence length="130" mass="14646">MDPRPSFSLPSCLLSAVLSFLLLQFYFQVTTLHLHHFTCLPLEQKRCTPSAATEPPSNLIHPPNPLPSAVLAVHRDLARYFFLPICKTSIPATLHCTHVHRRVLGKPSHVIHFVRLPRPVAIKSTSWNPC</sequence>
<dbReference type="Proteomes" id="UP001285908">
    <property type="component" value="Unassembled WGS sequence"/>
</dbReference>
<proteinExistence type="predicted"/>
<evidence type="ECO:0000313" key="2">
    <source>
        <dbReference type="Proteomes" id="UP001285908"/>
    </source>
</evidence>
<dbReference type="AlphaFoldDB" id="A0AAJ0ICI3"/>
<dbReference type="EMBL" id="JAULSX010000002">
    <property type="protein sequence ID" value="KAK3497142.1"/>
    <property type="molecule type" value="Genomic_DNA"/>
</dbReference>
<name>A0AAJ0ICI3_9PEZI</name>
<keyword evidence="2" id="KW-1185">Reference proteome</keyword>
<accession>A0AAJ0ICI3</accession>
<protein>
    <submittedName>
        <fullName evidence="1">Uncharacterized protein</fullName>
    </submittedName>
</protein>
<evidence type="ECO:0000313" key="1">
    <source>
        <dbReference type="EMBL" id="KAK3497142.1"/>
    </source>
</evidence>
<dbReference type="GeneID" id="87879376"/>
<reference evidence="1 2" key="1">
    <citation type="journal article" date="2023" name="Mol. Phylogenet. Evol.">
        <title>Genome-scale phylogeny and comparative genomics of the fungal order Sordariales.</title>
        <authorList>
            <person name="Hensen N."/>
            <person name="Bonometti L."/>
            <person name="Westerberg I."/>
            <person name="Brannstrom I.O."/>
            <person name="Guillou S."/>
            <person name="Cros-Aarteil S."/>
            <person name="Calhoun S."/>
            <person name="Haridas S."/>
            <person name="Kuo A."/>
            <person name="Mondo S."/>
            <person name="Pangilinan J."/>
            <person name="Riley R."/>
            <person name="LaButti K."/>
            <person name="Andreopoulos B."/>
            <person name="Lipzen A."/>
            <person name="Chen C."/>
            <person name="Yan M."/>
            <person name="Daum C."/>
            <person name="Ng V."/>
            <person name="Clum A."/>
            <person name="Steindorff A."/>
            <person name="Ohm R.A."/>
            <person name="Martin F."/>
            <person name="Silar P."/>
            <person name="Natvig D.O."/>
            <person name="Lalanne C."/>
            <person name="Gautier V."/>
            <person name="Ament-Velasquez S.L."/>
            <person name="Kruys A."/>
            <person name="Hutchinson M.I."/>
            <person name="Powell A.J."/>
            <person name="Barry K."/>
            <person name="Miller A.N."/>
            <person name="Grigoriev I.V."/>
            <person name="Debuchy R."/>
            <person name="Gladieux P."/>
            <person name="Hiltunen Thoren M."/>
            <person name="Johannesson H."/>
        </authorList>
    </citation>
    <scope>NUCLEOTIDE SEQUENCE [LARGE SCALE GENOMIC DNA]</scope>
    <source>
        <strain evidence="1 2">FGSC 10403</strain>
    </source>
</reference>
<organism evidence="1 2">
    <name type="scientific">Neurospora hispaniola</name>
    <dbReference type="NCBI Taxonomy" id="588809"/>
    <lineage>
        <taxon>Eukaryota</taxon>
        <taxon>Fungi</taxon>
        <taxon>Dikarya</taxon>
        <taxon>Ascomycota</taxon>
        <taxon>Pezizomycotina</taxon>
        <taxon>Sordariomycetes</taxon>
        <taxon>Sordariomycetidae</taxon>
        <taxon>Sordariales</taxon>
        <taxon>Sordariaceae</taxon>
        <taxon>Neurospora</taxon>
    </lineage>
</organism>
<gene>
    <name evidence="1" type="ORF">B0T23DRAFT_76375</name>
</gene>
<comment type="caution">
    <text evidence="1">The sequence shown here is derived from an EMBL/GenBank/DDBJ whole genome shotgun (WGS) entry which is preliminary data.</text>
</comment>
<dbReference type="RefSeq" id="XP_062695406.1">
    <property type="nucleotide sequence ID" value="XM_062841754.1"/>
</dbReference>